<dbReference type="STRING" id="1499966.U14_00920"/>
<dbReference type="AlphaFoldDB" id="A0A0S6VWC7"/>
<dbReference type="SUPFAM" id="SSF63867">
    <property type="entry name" value="MoeA C-terminal domain-like"/>
    <property type="match status" value="1"/>
</dbReference>
<dbReference type="CDD" id="cd00887">
    <property type="entry name" value="MoeA"/>
    <property type="match status" value="1"/>
</dbReference>
<evidence type="ECO:0000256" key="4">
    <source>
        <dbReference type="ARBA" id="ARBA00010763"/>
    </source>
</evidence>
<name>A0A0S6VWC7_9BACT</name>
<dbReference type="EC" id="2.10.1.1" evidence="11"/>
<dbReference type="InterPro" id="IPR036135">
    <property type="entry name" value="MoeA_linker/N_sf"/>
</dbReference>
<organism evidence="13">
    <name type="scientific">Candidatus Moduliflexus flocculans</name>
    <dbReference type="NCBI Taxonomy" id="1499966"/>
    <lineage>
        <taxon>Bacteria</taxon>
        <taxon>Candidatus Moduliflexota</taxon>
        <taxon>Candidatus Moduliflexia</taxon>
        <taxon>Candidatus Moduliflexales</taxon>
        <taxon>Candidatus Moduliflexaceae</taxon>
    </lineage>
</organism>
<dbReference type="GO" id="GO:0061599">
    <property type="term" value="F:molybdopterin molybdotransferase activity"/>
    <property type="evidence" value="ECO:0007669"/>
    <property type="project" value="UniProtKB-UniRule"/>
</dbReference>
<dbReference type="GO" id="GO:0005829">
    <property type="term" value="C:cytosol"/>
    <property type="evidence" value="ECO:0007669"/>
    <property type="project" value="TreeGrafter"/>
</dbReference>
<evidence type="ECO:0000256" key="6">
    <source>
        <dbReference type="ARBA" id="ARBA00022679"/>
    </source>
</evidence>
<dbReference type="FunFam" id="2.170.190.11:FF:000001">
    <property type="entry name" value="Molybdopterin molybdenumtransferase"/>
    <property type="match status" value="1"/>
</dbReference>
<sequence>MIPVKDARERILERFLALPAERVDIFSALGRVLTEEVIAPFDIPPHDNSAMDGYAVRSADLHGASPETPVMLRVVEALPAGYVSAHTLQTGEAIRIMTGAPIPDGADAIIRVEDTQKDGERVAIFVERPPRFDLRSAGEDVRRGDVVLEKGRTLRPAEIGLLASLGRSFVSVHQRPRMAILATGDELVEVDAPLLPGKIINANSYSLAALTLECGAIPLMLDIARDTKADLEGKLAQAARADLILTSGGVSMGDFDFVKEMLQQSGSEMHFWQVCMKPGKPLAFGSIAGTPLVGLPGNPVSSMVSFEMFVRPALLKMMGHAQIFRTVVSAQLTSDYRKRDERKHFVRVVLCQQEGVNLATLTGEQGSGILSSMAKANGLAVIDESRQLVRTGETVPVMLLDSSLSMSAEREF</sequence>
<dbReference type="Pfam" id="PF00994">
    <property type="entry name" value="MoCF_biosynth"/>
    <property type="match status" value="1"/>
</dbReference>
<dbReference type="NCBIfam" id="TIGR00177">
    <property type="entry name" value="molyb_syn"/>
    <property type="match status" value="1"/>
</dbReference>
<comment type="function">
    <text evidence="2 11">Catalyzes the insertion of molybdate into adenylated molybdopterin with the concomitant release of AMP.</text>
</comment>
<evidence type="ECO:0000313" key="13">
    <source>
        <dbReference type="EMBL" id="GAK49697.1"/>
    </source>
</evidence>
<dbReference type="Proteomes" id="UP000030700">
    <property type="component" value="Unassembled WGS sequence"/>
</dbReference>
<comment type="pathway">
    <text evidence="3 11">Cofactor biosynthesis; molybdopterin biosynthesis.</text>
</comment>
<dbReference type="InterPro" id="IPR005111">
    <property type="entry name" value="MoeA_C_domain_IV"/>
</dbReference>
<dbReference type="GO" id="GO:0006777">
    <property type="term" value="P:Mo-molybdopterin cofactor biosynthetic process"/>
    <property type="evidence" value="ECO:0007669"/>
    <property type="project" value="UniProtKB-UniRule"/>
</dbReference>
<dbReference type="InterPro" id="IPR008284">
    <property type="entry name" value="MoCF_biosynth_CS"/>
</dbReference>
<dbReference type="Pfam" id="PF03454">
    <property type="entry name" value="MoeA_C"/>
    <property type="match status" value="1"/>
</dbReference>
<evidence type="ECO:0000313" key="14">
    <source>
        <dbReference type="Proteomes" id="UP000030700"/>
    </source>
</evidence>
<dbReference type="SUPFAM" id="SSF63882">
    <property type="entry name" value="MoeA N-terminal region -like"/>
    <property type="match status" value="1"/>
</dbReference>
<dbReference type="InterPro" id="IPR001453">
    <property type="entry name" value="MoaB/Mog_dom"/>
</dbReference>
<comment type="catalytic activity">
    <reaction evidence="10">
        <text>adenylyl-molybdopterin + molybdate = Mo-molybdopterin + AMP + H(+)</text>
        <dbReference type="Rhea" id="RHEA:35047"/>
        <dbReference type="ChEBI" id="CHEBI:15378"/>
        <dbReference type="ChEBI" id="CHEBI:36264"/>
        <dbReference type="ChEBI" id="CHEBI:62727"/>
        <dbReference type="ChEBI" id="CHEBI:71302"/>
        <dbReference type="ChEBI" id="CHEBI:456215"/>
        <dbReference type="EC" id="2.10.1.1"/>
    </reaction>
</comment>
<dbReference type="InterPro" id="IPR036688">
    <property type="entry name" value="MoeA_C_domain_IV_sf"/>
</dbReference>
<evidence type="ECO:0000256" key="8">
    <source>
        <dbReference type="ARBA" id="ARBA00022842"/>
    </source>
</evidence>
<dbReference type="Gene3D" id="2.40.340.10">
    <property type="entry name" value="MoeA, C-terminal, domain IV"/>
    <property type="match status" value="1"/>
</dbReference>
<feature type="domain" description="MoaB/Mog" evidence="12">
    <location>
        <begin position="179"/>
        <end position="316"/>
    </location>
</feature>
<dbReference type="Gene3D" id="3.90.105.10">
    <property type="entry name" value="Molybdopterin biosynthesis moea protein, domain 2"/>
    <property type="match status" value="1"/>
</dbReference>
<comment type="similarity">
    <text evidence="4 11">Belongs to the MoeA family.</text>
</comment>
<dbReference type="InterPro" id="IPR005110">
    <property type="entry name" value="MoeA_linker/N"/>
</dbReference>
<dbReference type="UniPathway" id="UPA00344"/>
<proteinExistence type="inferred from homology"/>
<keyword evidence="5 11" id="KW-0500">Molybdenum</keyword>
<evidence type="ECO:0000256" key="3">
    <source>
        <dbReference type="ARBA" id="ARBA00005046"/>
    </source>
</evidence>
<keyword evidence="6 11" id="KW-0808">Transferase</keyword>
<dbReference type="EMBL" id="DF820455">
    <property type="protein sequence ID" value="GAK49697.1"/>
    <property type="molecule type" value="Genomic_DNA"/>
</dbReference>
<dbReference type="Gene3D" id="2.170.190.11">
    <property type="entry name" value="Molybdopterin biosynthesis moea protein, domain 3"/>
    <property type="match status" value="1"/>
</dbReference>
<keyword evidence="14" id="KW-1185">Reference proteome</keyword>
<evidence type="ECO:0000256" key="11">
    <source>
        <dbReference type="RuleBase" id="RU365090"/>
    </source>
</evidence>
<evidence type="ECO:0000256" key="9">
    <source>
        <dbReference type="ARBA" id="ARBA00023150"/>
    </source>
</evidence>
<dbReference type="PANTHER" id="PTHR10192">
    <property type="entry name" value="MOLYBDOPTERIN BIOSYNTHESIS PROTEIN"/>
    <property type="match status" value="1"/>
</dbReference>
<evidence type="ECO:0000256" key="2">
    <source>
        <dbReference type="ARBA" id="ARBA00002901"/>
    </source>
</evidence>
<keyword evidence="9 11" id="KW-0501">Molybdenum cofactor biosynthesis</keyword>
<dbReference type="Gene3D" id="3.40.980.10">
    <property type="entry name" value="MoaB/Mog-like domain"/>
    <property type="match status" value="1"/>
</dbReference>
<dbReference type="SUPFAM" id="SSF53218">
    <property type="entry name" value="Molybdenum cofactor biosynthesis proteins"/>
    <property type="match status" value="1"/>
</dbReference>
<dbReference type="SMART" id="SM00852">
    <property type="entry name" value="MoCF_biosynth"/>
    <property type="match status" value="1"/>
</dbReference>
<keyword evidence="8 11" id="KW-0460">Magnesium</keyword>
<keyword evidence="7 11" id="KW-0479">Metal-binding</keyword>
<dbReference type="InterPro" id="IPR036425">
    <property type="entry name" value="MoaB/Mog-like_dom_sf"/>
</dbReference>
<dbReference type="FunFam" id="3.40.980.10:FF:000004">
    <property type="entry name" value="Molybdopterin molybdenumtransferase"/>
    <property type="match status" value="1"/>
</dbReference>
<dbReference type="InterPro" id="IPR038987">
    <property type="entry name" value="MoeA-like"/>
</dbReference>
<dbReference type="PROSITE" id="PS01079">
    <property type="entry name" value="MOCF_BIOSYNTHESIS_2"/>
    <property type="match status" value="1"/>
</dbReference>
<gene>
    <name evidence="13" type="ORF">U14_00920</name>
</gene>
<evidence type="ECO:0000256" key="10">
    <source>
        <dbReference type="ARBA" id="ARBA00047317"/>
    </source>
</evidence>
<evidence type="ECO:0000256" key="5">
    <source>
        <dbReference type="ARBA" id="ARBA00022505"/>
    </source>
</evidence>
<dbReference type="NCBIfam" id="NF045515">
    <property type="entry name" value="Glp_gephyrin"/>
    <property type="match status" value="1"/>
</dbReference>
<comment type="cofactor">
    <cofactor evidence="1 11">
        <name>Mg(2+)</name>
        <dbReference type="ChEBI" id="CHEBI:18420"/>
    </cofactor>
</comment>
<evidence type="ECO:0000256" key="7">
    <source>
        <dbReference type="ARBA" id="ARBA00022723"/>
    </source>
</evidence>
<dbReference type="HOGENOM" id="CLU_010186_7_0_0"/>
<accession>A0A0S6VWC7</accession>
<evidence type="ECO:0000259" key="12">
    <source>
        <dbReference type="SMART" id="SM00852"/>
    </source>
</evidence>
<protein>
    <recommendedName>
        <fullName evidence="11">Molybdopterin molybdenumtransferase</fullName>
        <ecNumber evidence="11">2.10.1.1</ecNumber>
    </recommendedName>
</protein>
<evidence type="ECO:0000256" key="1">
    <source>
        <dbReference type="ARBA" id="ARBA00001946"/>
    </source>
</evidence>
<dbReference type="Pfam" id="PF03453">
    <property type="entry name" value="MoeA_N"/>
    <property type="match status" value="1"/>
</dbReference>
<dbReference type="GO" id="GO:0046872">
    <property type="term" value="F:metal ion binding"/>
    <property type="evidence" value="ECO:0007669"/>
    <property type="project" value="UniProtKB-UniRule"/>
</dbReference>
<dbReference type="PANTHER" id="PTHR10192:SF5">
    <property type="entry name" value="GEPHYRIN"/>
    <property type="match status" value="1"/>
</dbReference>
<reference evidence="13" key="1">
    <citation type="journal article" date="2015" name="PeerJ">
        <title>First genomic representation of candidate bacterial phylum KSB3 points to enhanced environmental sensing as a trigger of wastewater bulking.</title>
        <authorList>
            <person name="Sekiguchi Y."/>
            <person name="Ohashi A."/>
            <person name="Parks D.H."/>
            <person name="Yamauchi T."/>
            <person name="Tyson G.W."/>
            <person name="Hugenholtz P."/>
        </authorList>
    </citation>
    <scope>NUCLEOTIDE SEQUENCE [LARGE SCALE GENOMIC DNA]</scope>
</reference>